<dbReference type="Proteomes" id="UP000324748">
    <property type="component" value="Unassembled WGS sequence"/>
</dbReference>
<proteinExistence type="predicted"/>
<reference evidence="2 3" key="1">
    <citation type="submission" date="2019-05" db="EMBL/GenBank/DDBJ databases">
        <title>Emergence of the Ug99 lineage of the wheat stem rust pathogen through somatic hybridization.</title>
        <authorList>
            <person name="Li F."/>
            <person name="Upadhyaya N.M."/>
            <person name="Sperschneider J."/>
            <person name="Matny O."/>
            <person name="Nguyen-Phuc H."/>
            <person name="Mago R."/>
            <person name="Raley C."/>
            <person name="Miller M.E."/>
            <person name="Silverstein K.A.T."/>
            <person name="Henningsen E."/>
            <person name="Hirsch C.D."/>
            <person name="Visser B."/>
            <person name="Pretorius Z.A."/>
            <person name="Steffenson B.J."/>
            <person name="Schwessinger B."/>
            <person name="Dodds P.N."/>
            <person name="Figueroa M."/>
        </authorList>
    </citation>
    <scope>NUCLEOTIDE SEQUENCE [LARGE SCALE GENOMIC DNA]</scope>
    <source>
        <strain evidence="2">21-0</strain>
    </source>
</reference>
<accession>A0A5B0R3C8</accession>
<sequence>MDGVRAPSQPGTGCCSEGSVSPSEATPPVQLNVSLTARKNVSQTLPPSAGGNVPTRSEITTKEVTRDENRGVLEEQCQSVAITPAPSAPEERLRSRMWTLIGCLPLRASGERRDTGSRREPAKGRSQKVIITFSPLSTLPVLLGGLFT</sequence>
<keyword evidence="3" id="KW-1185">Reference proteome</keyword>
<feature type="region of interest" description="Disordered" evidence="1">
    <location>
        <begin position="39"/>
        <end position="63"/>
    </location>
</feature>
<dbReference type="EMBL" id="VSWC01000001">
    <property type="protein sequence ID" value="KAA1120062.1"/>
    <property type="molecule type" value="Genomic_DNA"/>
</dbReference>
<evidence type="ECO:0000313" key="3">
    <source>
        <dbReference type="Proteomes" id="UP000324748"/>
    </source>
</evidence>
<comment type="caution">
    <text evidence="2">The sequence shown here is derived from an EMBL/GenBank/DDBJ whole genome shotgun (WGS) entry which is preliminary data.</text>
</comment>
<protein>
    <submittedName>
        <fullName evidence="2">Uncharacterized protein</fullName>
    </submittedName>
</protein>
<dbReference type="AlphaFoldDB" id="A0A5B0R3C8"/>
<organism evidence="2 3">
    <name type="scientific">Puccinia graminis f. sp. tritici</name>
    <dbReference type="NCBI Taxonomy" id="56615"/>
    <lineage>
        <taxon>Eukaryota</taxon>
        <taxon>Fungi</taxon>
        <taxon>Dikarya</taxon>
        <taxon>Basidiomycota</taxon>
        <taxon>Pucciniomycotina</taxon>
        <taxon>Pucciniomycetes</taxon>
        <taxon>Pucciniales</taxon>
        <taxon>Pucciniaceae</taxon>
        <taxon>Puccinia</taxon>
    </lineage>
</organism>
<evidence type="ECO:0000256" key="1">
    <source>
        <dbReference type="SAM" id="MobiDB-lite"/>
    </source>
</evidence>
<gene>
    <name evidence="2" type="ORF">PGT21_037098</name>
</gene>
<name>A0A5B0R3C8_PUCGR</name>
<feature type="compositionally biased region" description="Polar residues" evidence="1">
    <location>
        <begin position="18"/>
        <end position="27"/>
    </location>
</feature>
<feature type="region of interest" description="Disordered" evidence="1">
    <location>
        <begin position="1"/>
        <end position="27"/>
    </location>
</feature>
<evidence type="ECO:0000313" key="2">
    <source>
        <dbReference type="EMBL" id="KAA1120062.1"/>
    </source>
</evidence>
<dbReference type="OrthoDB" id="10273471at2759"/>